<feature type="region of interest" description="Disordered" evidence="1">
    <location>
        <begin position="24"/>
        <end position="113"/>
    </location>
</feature>
<organism evidence="2 3">
    <name type="scientific">Diplocarpon coronariae</name>
    <dbReference type="NCBI Taxonomy" id="2795749"/>
    <lineage>
        <taxon>Eukaryota</taxon>
        <taxon>Fungi</taxon>
        <taxon>Dikarya</taxon>
        <taxon>Ascomycota</taxon>
        <taxon>Pezizomycotina</taxon>
        <taxon>Leotiomycetes</taxon>
        <taxon>Helotiales</taxon>
        <taxon>Drepanopezizaceae</taxon>
        <taxon>Diplocarpon</taxon>
    </lineage>
</organism>
<dbReference type="AlphaFoldDB" id="A0A218Z4A9"/>
<comment type="caution">
    <text evidence="2">The sequence shown here is derived from an EMBL/GenBank/DDBJ whole genome shotgun (WGS) entry which is preliminary data.</text>
</comment>
<dbReference type="Proteomes" id="UP000242519">
    <property type="component" value="Unassembled WGS sequence"/>
</dbReference>
<evidence type="ECO:0000256" key="1">
    <source>
        <dbReference type="SAM" id="MobiDB-lite"/>
    </source>
</evidence>
<reference evidence="2 3" key="1">
    <citation type="submission" date="2017-04" db="EMBL/GenBank/DDBJ databases">
        <title>Draft genome sequence of Marssonina coronaria NL1: causal agent of apple blotch.</title>
        <authorList>
            <person name="Cheng Q."/>
        </authorList>
    </citation>
    <scope>NUCLEOTIDE SEQUENCE [LARGE SCALE GENOMIC DNA]</scope>
    <source>
        <strain evidence="2 3">NL1</strain>
    </source>
</reference>
<name>A0A218Z4A9_9HELO</name>
<sequence>MAARREPNHRGQLAVVDGRCNVLEAKGRDSRGPEGEPGKERRGSTGGARLVSHLWPLSAWRRRRRSSAPHPSGHCSDRPKERRDPTRATEGEKPNCIPTALPETTAAGPTTRSSCCLPVSPITAVESLFPRSDARIRDPWSRGRLHGKWRVGNTVTPAEKAYWPEYTQRTRVRPESFRESFLEAARVCRLE</sequence>
<feature type="compositionally biased region" description="Basic and acidic residues" evidence="1">
    <location>
        <begin position="75"/>
        <end position="93"/>
    </location>
</feature>
<proteinExistence type="predicted"/>
<evidence type="ECO:0000313" key="3">
    <source>
        <dbReference type="Proteomes" id="UP000242519"/>
    </source>
</evidence>
<accession>A0A218Z4A9</accession>
<evidence type="ECO:0000313" key="2">
    <source>
        <dbReference type="EMBL" id="OWP02931.1"/>
    </source>
</evidence>
<feature type="compositionally biased region" description="Basic and acidic residues" evidence="1">
    <location>
        <begin position="25"/>
        <end position="43"/>
    </location>
</feature>
<keyword evidence="3" id="KW-1185">Reference proteome</keyword>
<dbReference type="EMBL" id="MZNU01000204">
    <property type="protein sequence ID" value="OWP02931.1"/>
    <property type="molecule type" value="Genomic_DNA"/>
</dbReference>
<protein>
    <submittedName>
        <fullName evidence="2">Uncharacterized protein</fullName>
    </submittedName>
</protein>
<dbReference type="InParanoid" id="A0A218Z4A9"/>
<gene>
    <name evidence="2" type="ORF">B2J93_3511</name>
</gene>